<evidence type="ECO:0000256" key="2">
    <source>
        <dbReference type="SAM" id="Phobius"/>
    </source>
</evidence>
<dbReference type="RefSeq" id="WP_168087597.1">
    <property type="nucleotide sequence ID" value="NZ_JAAVJC010000039.1"/>
</dbReference>
<keyword evidence="2" id="KW-1133">Transmembrane helix</keyword>
<organism evidence="3 4">
    <name type="scientific">Streptomyces bohaiensis</name>
    <dbReference type="NCBI Taxonomy" id="1431344"/>
    <lineage>
        <taxon>Bacteria</taxon>
        <taxon>Bacillati</taxon>
        <taxon>Actinomycetota</taxon>
        <taxon>Actinomycetes</taxon>
        <taxon>Kitasatosporales</taxon>
        <taxon>Streptomycetaceae</taxon>
        <taxon>Streptomyces</taxon>
    </lineage>
</organism>
<dbReference type="Proteomes" id="UP000727056">
    <property type="component" value="Unassembled WGS sequence"/>
</dbReference>
<feature type="region of interest" description="Disordered" evidence="1">
    <location>
        <begin position="411"/>
        <end position="466"/>
    </location>
</feature>
<feature type="region of interest" description="Disordered" evidence="1">
    <location>
        <begin position="145"/>
        <end position="235"/>
    </location>
</feature>
<evidence type="ECO:0008006" key="5">
    <source>
        <dbReference type="Google" id="ProtNLM"/>
    </source>
</evidence>
<feature type="transmembrane region" description="Helical" evidence="2">
    <location>
        <begin position="20"/>
        <end position="40"/>
    </location>
</feature>
<evidence type="ECO:0000313" key="4">
    <source>
        <dbReference type="Proteomes" id="UP000727056"/>
    </source>
</evidence>
<feature type="compositionally biased region" description="Gly residues" evidence="1">
    <location>
        <begin position="534"/>
        <end position="544"/>
    </location>
</feature>
<evidence type="ECO:0000256" key="1">
    <source>
        <dbReference type="SAM" id="MobiDB-lite"/>
    </source>
</evidence>
<gene>
    <name evidence="3" type="ORF">HCN52_07595</name>
</gene>
<protein>
    <recommendedName>
        <fullName evidence="5">Large membrane protein</fullName>
    </recommendedName>
</protein>
<feature type="compositionally biased region" description="Low complexity" evidence="1">
    <location>
        <begin position="175"/>
        <end position="185"/>
    </location>
</feature>
<comment type="caution">
    <text evidence="3">The sequence shown here is derived from an EMBL/GenBank/DDBJ whole genome shotgun (WGS) entry which is preliminary data.</text>
</comment>
<proteinExistence type="predicted"/>
<reference evidence="3 4" key="1">
    <citation type="submission" date="2020-03" db="EMBL/GenBank/DDBJ databases">
        <title>Draft genome of Streptomyces sp. ventii, isolated from the Axial Seamount in the Pacific Ocean, and resequencing of the two type strains Streptomyces lonarensis strain NCL 716 and Streptomyces bohaiensis strain 11A07.</title>
        <authorList>
            <person name="Loughran R.M."/>
            <person name="Pfannmuller K.M."/>
            <person name="Wasson B.J."/>
            <person name="Deadmond M.C."/>
            <person name="Paddock B.E."/>
            <person name="Koyack M.J."/>
            <person name="Gallegos D.A."/>
            <person name="Mitchell E.A."/>
            <person name="Ushijima B."/>
            <person name="Saw J.H."/>
            <person name="Mcphail K.L."/>
            <person name="Videau P."/>
        </authorList>
    </citation>
    <scope>NUCLEOTIDE SEQUENCE [LARGE SCALE GENOMIC DNA]</scope>
    <source>
        <strain evidence="3 4">11A07</strain>
    </source>
</reference>
<evidence type="ECO:0000313" key="3">
    <source>
        <dbReference type="EMBL" id="NJQ14812.1"/>
    </source>
</evidence>
<feature type="compositionally biased region" description="Gly residues" evidence="1">
    <location>
        <begin position="419"/>
        <end position="429"/>
    </location>
</feature>
<sequence length="544" mass="55061">MTEREAVLDDDGAGRRSRRWLPVLAGAAALTLLAGGAYGVNRIGDGTPAAVSPATPGDTLSEAAVHPAGSVFHEVVGELPPLDPAEAPLYGYGEAVDEESVRELAALLKVAGEPRLVGGGWEVGPELPGEVGARLTVAADGEGAWWVTGPDDLSLSVPAPGPPSADPTEEPSVEPDPGAPADPDGSQSSPAMPEPAGPEPVVPARDLPGDTGAEPGAPDGERIAPGPHDGERGLADAPVPEEFLLPEERMGPPPSAQEALAAVSPLLDRLGLDPAAADTTETAGDRRTVRVAGEVDARPVPGLETRLQVDARGVVVHGSGVLGVPTADDSRHPLIDADEALLALNGGVTQPAADAFVVEVSQVELGLVRRHVAGGPVLVPAWLFHHAAAAPGAEPTAEVAVAPELLTGDFGDAASGTSGTTGGFGGGVEPGLPGEPDADGAVRHEPGYEPDGPPEDLEPGPAPADASATSLTYRAWVGACAEYRAVAVETAESVTVSVEEVDPEPDRICTRQALFEQFTVELDEPLGDRTLRDGQGGGAGTPGR</sequence>
<dbReference type="EMBL" id="JAAVJC010000039">
    <property type="protein sequence ID" value="NJQ14812.1"/>
    <property type="molecule type" value="Genomic_DNA"/>
</dbReference>
<feature type="compositionally biased region" description="Pro residues" evidence="1">
    <location>
        <begin position="192"/>
        <end position="201"/>
    </location>
</feature>
<keyword evidence="4" id="KW-1185">Reference proteome</keyword>
<keyword evidence="2" id="KW-0472">Membrane</keyword>
<keyword evidence="2" id="KW-0812">Transmembrane</keyword>
<feature type="region of interest" description="Disordered" evidence="1">
    <location>
        <begin position="525"/>
        <end position="544"/>
    </location>
</feature>
<name>A0ABX1CC73_9ACTN</name>
<accession>A0ABX1CC73</accession>